<organism evidence="3 4">
    <name type="scientific">Clostridium estertheticum</name>
    <dbReference type="NCBI Taxonomy" id="238834"/>
    <lineage>
        <taxon>Bacteria</taxon>
        <taxon>Bacillati</taxon>
        <taxon>Bacillota</taxon>
        <taxon>Clostridia</taxon>
        <taxon>Eubacteriales</taxon>
        <taxon>Clostridiaceae</taxon>
        <taxon>Clostridium</taxon>
    </lineage>
</organism>
<dbReference type="PANTHER" id="PTHR36834">
    <property type="entry name" value="MEMBRANE PROTEIN-RELATED"/>
    <property type="match status" value="1"/>
</dbReference>
<dbReference type="AlphaFoldDB" id="A0A5N7J758"/>
<feature type="transmembrane region" description="Helical" evidence="1">
    <location>
        <begin position="187"/>
        <end position="207"/>
    </location>
</feature>
<keyword evidence="1" id="KW-0812">Transmembrane</keyword>
<evidence type="ECO:0000313" key="4">
    <source>
        <dbReference type="Proteomes" id="UP000342249"/>
    </source>
</evidence>
<keyword evidence="1" id="KW-1133">Transmembrane helix</keyword>
<dbReference type="InterPro" id="IPR006976">
    <property type="entry name" value="VanZ-like"/>
</dbReference>
<feature type="transmembrane region" description="Helical" evidence="1">
    <location>
        <begin position="149"/>
        <end position="166"/>
    </location>
</feature>
<gene>
    <name evidence="3" type="ORF">E4V82_21050</name>
</gene>
<feature type="transmembrane region" description="Helical" evidence="1">
    <location>
        <begin position="86"/>
        <end position="112"/>
    </location>
</feature>
<evidence type="ECO:0000256" key="1">
    <source>
        <dbReference type="SAM" id="Phobius"/>
    </source>
</evidence>
<dbReference type="RefSeq" id="WP_152753738.1">
    <property type="nucleotide sequence ID" value="NZ_SPSE01000053.1"/>
</dbReference>
<feature type="transmembrane region" description="Helical" evidence="1">
    <location>
        <begin position="6"/>
        <end position="26"/>
    </location>
</feature>
<protein>
    <submittedName>
        <fullName evidence="3">VanZ family protein</fullName>
    </submittedName>
</protein>
<dbReference type="Pfam" id="PF04892">
    <property type="entry name" value="VanZ"/>
    <property type="match status" value="1"/>
</dbReference>
<evidence type="ECO:0000313" key="3">
    <source>
        <dbReference type="EMBL" id="MPQ64569.1"/>
    </source>
</evidence>
<sequence length="212" mass="24866">MLVRVIESISYEYICLIFFCFIFQIIMVKKEHKNGHRYGWKHFIWVYIFYIYLMLVFICTGVGTLYEFRLYGTAISLNQINLIPFSITSGGIMTHIANAIMFLPLGFLLPLIWEQFKSAGKVVYTGLLFSLAIELSQLLDRRTTDIDDLIMNTLGAFLGLVIFYLFEKLFKCKKEKDSLRRTKLSFLAYHEACFYLIFSFAGVFLLYKPFLF</sequence>
<accession>A0A5N7J758</accession>
<dbReference type="PANTHER" id="PTHR36834:SF2">
    <property type="entry name" value="MEMBRANE PROTEIN"/>
    <property type="match status" value="1"/>
</dbReference>
<name>A0A5N7J758_9CLOT</name>
<keyword evidence="1" id="KW-0472">Membrane</keyword>
<comment type="caution">
    <text evidence="3">The sequence shown here is derived from an EMBL/GenBank/DDBJ whole genome shotgun (WGS) entry which is preliminary data.</text>
</comment>
<reference evidence="3 4" key="1">
    <citation type="journal article" date="2019" name="Lett. Appl. Microbiol.">
        <title>A case of 'blown pack' spoilage of vacuum-packaged pork likely associated with Clostridium estertheticum in Canada.</title>
        <authorList>
            <person name="Zhang P."/>
            <person name="Ward P."/>
            <person name="McMullen L.M."/>
            <person name="Yang X."/>
        </authorList>
    </citation>
    <scope>NUCLEOTIDE SEQUENCE [LARGE SCALE GENOMIC DNA]</scope>
    <source>
        <strain evidence="3 4">MA19</strain>
    </source>
</reference>
<dbReference type="EMBL" id="SPSF01000052">
    <property type="protein sequence ID" value="MPQ64569.1"/>
    <property type="molecule type" value="Genomic_DNA"/>
</dbReference>
<feature type="transmembrane region" description="Helical" evidence="1">
    <location>
        <begin position="47"/>
        <end position="66"/>
    </location>
</feature>
<dbReference type="InterPro" id="IPR053150">
    <property type="entry name" value="Teicoplanin_resist-assoc"/>
</dbReference>
<evidence type="ECO:0000259" key="2">
    <source>
        <dbReference type="Pfam" id="PF04892"/>
    </source>
</evidence>
<feature type="domain" description="VanZ-like" evidence="2">
    <location>
        <begin position="49"/>
        <end position="166"/>
    </location>
</feature>
<proteinExistence type="predicted"/>
<dbReference type="Proteomes" id="UP000342249">
    <property type="component" value="Unassembled WGS sequence"/>
</dbReference>